<dbReference type="AlphaFoldDB" id="A0A9Q4KR20"/>
<name>A0A9Q4KR20_9BACT</name>
<proteinExistence type="predicted"/>
<reference evidence="1" key="1">
    <citation type="submission" date="2022-12" db="EMBL/GenBank/DDBJ databases">
        <title>Species Delineation and Comparative Genomics within the Campylobacter ureolyticus Complex.</title>
        <authorList>
            <person name="Maki J."/>
            <person name="Howard M."/>
            <person name="Connelly S."/>
            <person name="Hardy D.J."/>
            <person name="Cameron A."/>
        </authorList>
    </citation>
    <scope>NUCLEOTIDE SEQUENCE</scope>
    <source>
        <strain evidence="1">URMC_786</strain>
    </source>
</reference>
<accession>A0A9Q4KR20</accession>
<sequence length="98" mass="11538">MLDFDMLKGDLRGILAQSFIFKFTHLSSGKVINYHFNKNTKIFFSYGMSGTALTVFFLDDDAKEVRLKDRILLENKEYEITKLEFESQVLKRAYLREV</sequence>
<comment type="caution">
    <text evidence="1">The sequence shown here is derived from an EMBL/GenBank/DDBJ whole genome shotgun (WGS) entry which is preliminary data.</text>
</comment>
<protein>
    <submittedName>
        <fullName evidence="1">Uncharacterized protein</fullName>
    </submittedName>
</protein>
<organism evidence="1 2">
    <name type="scientific">Campylobacter ureolyticus</name>
    <dbReference type="NCBI Taxonomy" id="827"/>
    <lineage>
        <taxon>Bacteria</taxon>
        <taxon>Pseudomonadati</taxon>
        <taxon>Campylobacterota</taxon>
        <taxon>Epsilonproteobacteria</taxon>
        <taxon>Campylobacterales</taxon>
        <taxon>Campylobacteraceae</taxon>
        <taxon>Campylobacter</taxon>
    </lineage>
</organism>
<evidence type="ECO:0000313" key="1">
    <source>
        <dbReference type="EMBL" id="MCZ6162434.1"/>
    </source>
</evidence>
<gene>
    <name evidence="1" type="ORF">O6B92_08850</name>
</gene>
<evidence type="ECO:0000313" key="2">
    <source>
        <dbReference type="Proteomes" id="UP001075461"/>
    </source>
</evidence>
<dbReference type="RefSeq" id="WP_269480666.1">
    <property type="nucleotide sequence ID" value="NZ_JAPXGH010000011.1"/>
</dbReference>
<dbReference type="EMBL" id="JAPXGP010000008">
    <property type="protein sequence ID" value="MCZ6162434.1"/>
    <property type="molecule type" value="Genomic_DNA"/>
</dbReference>
<dbReference type="Proteomes" id="UP001075461">
    <property type="component" value="Unassembled WGS sequence"/>
</dbReference>